<proteinExistence type="predicted"/>
<dbReference type="EMBL" id="KU521356">
    <property type="protein sequence ID" value="ANM44948.1"/>
    <property type="molecule type" value="Genomic_DNA"/>
</dbReference>
<organism evidence="1 2">
    <name type="scientific">Pseudomonas phage KTN4</name>
    <dbReference type="NCBI Taxonomy" id="1862701"/>
    <lineage>
        <taxon>Viruses</taxon>
        <taxon>Duplodnaviria</taxon>
        <taxon>Heunggongvirae</taxon>
        <taxon>Uroviricota</taxon>
        <taxon>Caudoviricetes</taxon>
        <taxon>Chimalliviridae</taxon>
        <taxon>Phikzvirus</taxon>
        <taxon>Phikzvirus phiKZ</taxon>
    </lineage>
</organism>
<gene>
    <name evidence="1" type="ORF">KTN4_190</name>
</gene>
<reference evidence="1 2" key="1">
    <citation type="journal article" date="2016" name="Sci. Rep.">
        <title>A proposed integrated approach for the preclinical evaluation of phage therapy in Pseudomonas infections.</title>
        <authorList>
            <person name="Danis-Wlodarczyk K."/>
            <person name="Vandenheuvel D."/>
            <person name="Jang H.B."/>
            <person name="Briers Y."/>
            <person name="Olszak T."/>
            <person name="Arabski M."/>
            <person name="Wasik S."/>
            <person name="Drabik M."/>
            <person name="Higgins G."/>
            <person name="Tyrrell J."/>
            <person name="Harvey B.J."/>
            <person name="Noben J.P."/>
            <person name="Lavigne R."/>
            <person name="Drulis-Kawa Z."/>
        </authorList>
    </citation>
    <scope>NUCLEOTIDE SEQUENCE [LARGE SCALE GENOMIC DNA]</scope>
</reference>
<sequence length="139" mass="16334">MNLISRFKKSVKNGFRAIWIKLWDYADPELKRMCVMASLYSVIVQCKTNECEKISHLNSNMKLVRDEAALRLPIHYGPYVWKGVIAIDKIDKADLTTDQFFMRLIRKTPCWMKYADDATFLKDLKTLFKLSLHEKCIPN</sequence>
<dbReference type="Proteomes" id="UP000224336">
    <property type="component" value="Segment"/>
</dbReference>
<name>A0A192Y5D9_9CAUD</name>
<accession>A0A192Y5D9</accession>
<evidence type="ECO:0000313" key="1">
    <source>
        <dbReference type="EMBL" id="ANM44948.1"/>
    </source>
</evidence>
<protein>
    <submittedName>
        <fullName evidence="1">Uncharacterized protein</fullName>
    </submittedName>
</protein>
<evidence type="ECO:0000313" key="2">
    <source>
        <dbReference type="Proteomes" id="UP000224336"/>
    </source>
</evidence>